<dbReference type="GO" id="GO:0030170">
    <property type="term" value="F:pyridoxal phosphate binding"/>
    <property type="evidence" value="ECO:0007669"/>
    <property type="project" value="InterPro"/>
</dbReference>
<name>A0A8J2VL15_9BACL</name>
<evidence type="ECO:0000256" key="2">
    <source>
        <dbReference type="ARBA" id="ARBA00022898"/>
    </source>
</evidence>
<evidence type="ECO:0000256" key="1">
    <source>
        <dbReference type="ARBA" id="ARBA00001933"/>
    </source>
</evidence>
<comment type="caution">
    <text evidence="4">The sequence shown here is derived from an EMBL/GenBank/DDBJ whole genome shotgun (WGS) entry which is preliminary data.</text>
</comment>
<keyword evidence="2 3" id="KW-0663">Pyridoxal phosphate</keyword>
<protein>
    <recommendedName>
        <fullName evidence="6">Cys/Met metabolism PLP-dependent enzyme</fullName>
    </recommendedName>
</protein>
<organism evidence="4 5">
    <name type="scientific">Marinithermofilum abyssi</name>
    <dbReference type="NCBI Taxonomy" id="1571185"/>
    <lineage>
        <taxon>Bacteria</taxon>
        <taxon>Bacillati</taxon>
        <taxon>Bacillota</taxon>
        <taxon>Bacilli</taxon>
        <taxon>Bacillales</taxon>
        <taxon>Thermoactinomycetaceae</taxon>
        <taxon>Marinithermofilum</taxon>
    </lineage>
</organism>
<evidence type="ECO:0000313" key="4">
    <source>
        <dbReference type="EMBL" id="GGE27471.1"/>
    </source>
</evidence>
<reference evidence="4" key="1">
    <citation type="journal article" date="2014" name="Int. J. Syst. Evol. Microbiol.">
        <title>Complete genome sequence of Corynebacterium casei LMG S-19264T (=DSM 44701T), isolated from a smear-ripened cheese.</title>
        <authorList>
            <consortium name="US DOE Joint Genome Institute (JGI-PGF)"/>
            <person name="Walter F."/>
            <person name="Albersmeier A."/>
            <person name="Kalinowski J."/>
            <person name="Ruckert C."/>
        </authorList>
    </citation>
    <scope>NUCLEOTIDE SEQUENCE</scope>
    <source>
        <strain evidence="4">CGMCC 1.15179</strain>
    </source>
</reference>
<dbReference type="SUPFAM" id="SSF53383">
    <property type="entry name" value="PLP-dependent transferases"/>
    <property type="match status" value="1"/>
</dbReference>
<dbReference type="Gene3D" id="3.40.640.10">
    <property type="entry name" value="Type I PLP-dependent aspartate aminotransferase-like (Major domain)"/>
    <property type="match status" value="1"/>
</dbReference>
<sequence length="93" mass="10820">MKHPQAFATQLVHGSLAPCPHTGAIVLPLYQASTFVFDHAEQGAKRFAGEEEGYIYTRLGNPTLQQWKRKWRSWKGRKQVWPWGHRSRWIFSA</sequence>
<gene>
    <name evidence="4" type="ORF">GCM10011571_32130</name>
</gene>
<comment type="similarity">
    <text evidence="3">Belongs to the trans-sulfuration enzymes family.</text>
</comment>
<dbReference type="AlphaFoldDB" id="A0A8J2VL15"/>
<dbReference type="InterPro" id="IPR015424">
    <property type="entry name" value="PyrdxlP-dep_Trfase"/>
</dbReference>
<dbReference type="Pfam" id="PF01053">
    <property type="entry name" value="Cys_Met_Meta_PP"/>
    <property type="match status" value="1"/>
</dbReference>
<reference evidence="4" key="2">
    <citation type="submission" date="2020-09" db="EMBL/GenBank/DDBJ databases">
        <authorList>
            <person name="Sun Q."/>
            <person name="Zhou Y."/>
        </authorList>
    </citation>
    <scope>NUCLEOTIDE SEQUENCE</scope>
    <source>
        <strain evidence="4">CGMCC 1.15179</strain>
    </source>
</reference>
<evidence type="ECO:0000313" key="5">
    <source>
        <dbReference type="Proteomes" id="UP000625210"/>
    </source>
</evidence>
<dbReference type="InterPro" id="IPR015421">
    <property type="entry name" value="PyrdxlP-dep_Trfase_major"/>
</dbReference>
<proteinExistence type="inferred from homology"/>
<dbReference type="InterPro" id="IPR000277">
    <property type="entry name" value="Cys/Met-Metab_PyrdxlP-dep_enz"/>
</dbReference>
<dbReference type="Proteomes" id="UP000625210">
    <property type="component" value="Unassembled WGS sequence"/>
</dbReference>
<comment type="cofactor">
    <cofactor evidence="1 3">
        <name>pyridoxal 5'-phosphate</name>
        <dbReference type="ChEBI" id="CHEBI:597326"/>
    </cofactor>
</comment>
<evidence type="ECO:0008006" key="6">
    <source>
        <dbReference type="Google" id="ProtNLM"/>
    </source>
</evidence>
<keyword evidence="5" id="KW-1185">Reference proteome</keyword>
<accession>A0A8J2VL15</accession>
<evidence type="ECO:0000256" key="3">
    <source>
        <dbReference type="RuleBase" id="RU362118"/>
    </source>
</evidence>
<dbReference type="GO" id="GO:0019346">
    <property type="term" value="P:transsulfuration"/>
    <property type="evidence" value="ECO:0007669"/>
    <property type="project" value="InterPro"/>
</dbReference>
<dbReference type="EMBL" id="BMHQ01000014">
    <property type="protein sequence ID" value="GGE27471.1"/>
    <property type="molecule type" value="Genomic_DNA"/>
</dbReference>